<dbReference type="Proteomes" id="UP000192257">
    <property type="component" value="Unassembled WGS sequence"/>
</dbReference>
<accession>A0A1X0NFQ2</accession>
<evidence type="ECO:0000256" key="1">
    <source>
        <dbReference type="SAM" id="Phobius"/>
    </source>
</evidence>
<comment type="caution">
    <text evidence="2">The sequence shown here is derived from an EMBL/GenBank/DDBJ whole genome shotgun (WGS) entry which is preliminary data.</text>
</comment>
<keyword evidence="1" id="KW-0472">Membrane</keyword>
<proteinExistence type="predicted"/>
<gene>
    <name evidence="2" type="ORF">TM35_000651070</name>
</gene>
<keyword evidence="1" id="KW-1133">Transmembrane helix</keyword>
<reference evidence="2 3" key="1">
    <citation type="submission" date="2017-03" db="EMBL/GenBank/DDBJ databases">
        <title>An alternative strategy for trypanosome survival in the mammalian bloodstream revealed through genome and transcriptome analysis of the ubiquitous bovine parasite Trypanosoma (Megatrypanum) theileri.</title>
        <authorList>
            <person name="Kelly S."/>
            <person name="Ivens A."/>
            <person name="Mott A."/>
            <person name="O'Neill E."/>
            <person name="Emms D."/>
            <person name="Macleod O."/>
            <person name="Voorheis P."/>
            <person name="Matthews J."/>
            <person name="Matthews K."/>
            <person name="Carrington M."/>
        </authorList>
    </citation>
    <scope>NUCLEOTIDE SEQUENCE [LARGE SCALE GENOMIC DNA]</scope>
    <source>
        <strain evidence="2">Edinburgh</strain>
    </source>
</reference>
<evidence type="ECO:0000313" key="3">
    <source>
        <dbReference type="Proteomes" id="UP000192257"/>
    </source>
</evidence>
<sequence length="125" mass="14241">MHSLNILQEVVSLKTKFFLFFFAINAFLAMAFPWGCLAIESWSQGPLLRILRGKPWSENSFSIAFPGSQAKNVIQHLGRQNRGGRKLYPRKSWGAGRRAISSSFFYIIHLSVNAAKKGEARPQRW</sequence>
<keyword evidence="1" id="KW-0812">Transmembrane</keyword>
<evidence type="ECO:0000313" key="2">
    <source>
        <dbReference type="EMBL" id="ORC83545.1"/>
    </source>
</evidence>
<feature type="transmembrane region" description="Helical" evidence="1">
    <location>
        <begin position="17"/>
        <end position="39"/>
    </location>
</feature>
<protein>
    <submittedName>
        <fullName evidence="2">Uncharacterized protein</fullName>
    </submittedName>
</protein>
<organism evidence="2 3">
    <name type="scientific">Trypanosoma theileri</name>
    <dbReference type="NCBI Taxonomy" id="67003"/>
    <lineage>
        <taxon>Eukaryota</taxon>
        <taxon>Discoba</taxon>
        <taxon>Euglenozoa</taxon>
        <taxon>Kinetoplastea</taxon>
        <taxon>Metakinetoplastina</taxon>
        <taxon>Trypanosomatida</taxon>
        <taxon>Trypanosomatidae</taxon>
        <taxon>Trypanosoma</taxon>
    </lineage>
</organism>
<dbReference type="EMBL" id="NBCO01000065">
    <property type="protein sequence ID" value="ORC83545.1"/>
    <property type="molecule type" value="Genomic_DNA"/>
</dbReference>
<name>A0A1X0NFQ2_9TRYP</name>
<dbReference type="VEuPathDB" id="TriTrypDB:TM35_000651070"/>
<dbReference type="AlphaFoldDB" id="A0A1X0NFQ2"/>
<keyword evidence="3" id="KW-1185">Reference proteome</keyword>
<dbReference type="GeneID" id="39990860"/>
<dbReference type="RefSeq" id="XP_028877611.1">
    <property type="nucleotide sequence ID" value="XM_029031080.1"/>
</dbReference>